<feature type="region of interest" description="Disordered" evidence="1">
    <location>
        <begin position="1"/>
        <end position="42"/>
    </location>
</feature>
<accession>D0NNG4</accession>
<reference evidence="3" key="1">
    <citation type="journal article" date="2009" name="Nature">
        <title>Genome sequence and analysis of the Irish potato famine pathogen Phytophthora infestans.</title>
        <authorList>
            <consortium name="The Broad Institute Genome Sequencing Platform"/>
            <person name="Haas B.J."/>
            <person name="Kamoun S."/>
            <person name="Zody M.C."/>
            <person name="Jiang R.H."/>
            <person name="Handsaker R.E."/>
            <person name="Cano L.M."/>
            <person name="Grabherr M."/>
            <person name="Kodira C.D."/>
            <person name="Raffaele S."/>
            <person name="Torto-Alalibo T."/>
            <person name="Bozkurt T.O."/>
            <person name="Ah-Fong A.M."/>
            <person name="Alvarado L."/>
            <person name="Anderson V.L."/>
            <person name="Armstrong M.R."/>
            <person name="Avrova A."/>
            <person name="Baxter L."/>
            <person name="Beynon J."/>
            <person name="Boevink P.C."/>
            <person name="Bollmann S.R."/>
            <person name="Bos J.I."/>
            <person name="Bulone V."/>
            <person name="Cai G."/>
            <person name="Cakir C."/>
            <person name="Carrington J.C."/>
            <person name="Chawner M."/>
            <person name="Conti L."/>
            <person name="Costanzo S."/>
            <person name="Ewan R."/>
            <person name="Fahlgren N."/>
            <person name="Fischbach M.A."/>
            <person name="Fugelstad J."/>
            <person name="Gilroy E.M."/>
            <person name="Gnerre S."/>
            <person name="Green P.J."/>
            <person name="Grenville-Briggs L.J."/>
            <person name="Griffith J."/>
            <person name="Grunwald N.J."/>
            <person name="Horn K."/>
            <person name="Horner N.R."/>
            <person name="Hu C.H."/>
            <person name="Huitema E."/>
            <person name="Jeong D.H."/>
            <person name="Jones A.M."/>
            <person name="Jones J.D."/>
            <person name="Jones R.W."/>
            <person name="Karlsson E.K."/>
            <person name="Kunjeti S.G."/>
            <person name="Lamour K."/>
            <person name="Liu Z."/>
            <person name="Ma L."/>
            <person name="Maclean D."/>
            <person name="Chibucos M.C."/>
            <person name="McDonald H."/>
            <person name="McWalters J."/>
            <person name="Meijer H.J."/>
            <person name="Morgan W."/>
            <person name="Morris P.F."/>
            <person name="Munro C.A."/>
            <person name="O'Neill K."/>
            <person name="Ospina-Giraldo M."/>
            <person name="Pinzon A."/>
            <person name="Pritchard L."/>
            <person name="Ramsahoye B."/>
            <person name="Ren Q."/>
            <person name="Restrepo S."/>
            <person name="Roy S."/>
            <person name="Sadanandom A."/>
            <person name="Savidor A."/>
            <person name="Schornack S."/>
            <person name="Schwartz D.C."/>
            <person name="Schumann U.D."/>
            <person name="Schwessinger B."/>
            <person name="Seyer L."/>
            <person name="Sharpe T."/>
            <person name="Silvar C."/>
            <person name="Song J."/>
            <person name="Studholme D.J."/>
            <person name="Sykes S."/>
            <person name="Thines M."/>
            <person name="van de Vondervoort P.J."/>
            <person name="Phuntumart V."/>
            <person name="Wawra S."/>
            <person name="Weide R."/>
            <person name="Win J."/>
            <person name="Young C."/>
            <person name="Zhou S."/>
            <person name="Fry W."/>
            <person name="Meyers B.C."/>
            <person name="van West P."/>
            <person name="Ristaino J."/>
            <person name="Govers F."/>
            <person name="Birch P.R."/>
            <person name="Whisson S.C."/>
            <person name="Judelson H.S."/>
            <person name="Nusbaum C."/>
        </authorList>
    </citation>
    <scope>NUCLEOTIDE SEQUENCE [LARGE SCALE GENOMIC DNA]</scope>
    <source>
        <strain evidence="3">T30-4</strain>
    </source>
</reference>
<feature type="region of interest" description="Disordered" evidence="1">
    <location>
        <begin position="94"/>
        <end position="122"/>
    </location>
</feature>
<evidence type="ECO:0000313" key="3">
    <source>
        <dbReference type="Proteomes" id="UP000006643"/>
    </source>
</evidence>
<dbReference type="Proteomes" id="UP000006643">
    <property type="component" value="Unassembled WGS sequence"/>
</dbReference>
<protein>
    <submittedName>
        <fullName evidence="2">Uncharacterized protein</fullName>
    </submittedName>
</protein>
<gene>
    <name evidence="2" type="ORF">PITG_14028</name>
</gene>
<dbReference type="InParanoid" id="D0NNG4"/>
<organism evidence="2 3">
    <name type="scientific">Phytophthora infestans (strain T30-4)</name>
    <name type="common">Potato late blight agent</name>
    <dbReference type="NCBI Taxonomy" id="403677"/>
    <lineage>
        <taxon>Eukaryota</taxon>
        <taxon>Sar</taxon>
        <taxon>Stramenopiles</taxon>
        <taxon>Oomycota</taxon>
        <taxon>Peronosporomycetes</taxon>
        <taxon>Peronosporales</taxon>
        <taxon>Peronosporaceae</taxon>
        <taxon>Phytophthora</taxon>
    </lineage>
</organism>
<dbReference type="RefSeq" id="XP_002899166.1">
    <property type="nucleotide sequence ID" value="XM_002899120.1"/>
</dbReference>
<dbReference type="PANTHER" id="PTHR31827">
    <property type="entry name" value="EMB|CAB89363.1"/>
    <property type="match status" value="1"/>
</dbReference>
<sequence>MTVADTGEAKGTKRSPSSIYTKSKKIGRPSHGGAQCSHSGCLNKAQTKGKCRTHTRNGMCSHDGCDKQAQFKGLCAGHGGRRVCSNPGCDKKVASKGKCRGHGGGTPSTYRKKRKSTRSGGDACNQRECATFSMLASTAAVMPPASFADGGSMVSLLLGEPHHVVAGNIATHPTQAQDVYTVLVIVCSDPFPLKVAMHRIDGRTGERKLWGNSNPTNAKLFRCAGEYNPEVERAANVPLKKGMDHAEIIELIRLGQDIHRQKCRENQRRFRKKQNSWIIDIEKTNEQLRVEVADLTRHHQRITATLLGKNSIWVVGSRYFRLFRHGLALGSKKASKFNQQLDFIQSKMTPDVATSVGYGPESGQYGPSI</sequence>
<dbReference type="OrthoDB" id="112635at2759"/>
<evidence type="ECO:0000256" key="1">
    <source>
        <dbReference type="SAM" id="MobiDB-lite"/>
    </source>
</evidence>
<dbReference type="AlphaFoldDB" id="D0NNG4"/>
<name>D0NNG4_PHYIT</name>
<dbReference type="GeneID" id="9468253"/>
<dbReference type="PANTHER" id="PTHR31827:SF1">
    <property type="entry name" value="EMB|CAB89363.1"/>
    <property type="match status" value="1"/>
</dbReference>
<evidence type="ECO:0000313" key="2">
    <source>
        <dbReference type="EMBL" id="EEY62135.1"/>
    </source>
</evidence>
<dbReference type="VEuPathDB" id="FungiDB:PITG_14028"/>
<keyword evidence="3" id="KW-1185">Reference proteome</keyword>
<dbReference type="HOGENOM" id="CLU_751161_0_0_1"/>
<dbReference type="EMBL" id="DS028149">
    <property type="protein sequence ID" value="EEY62135.1"/>
    <property type="molecule type" value="Genomic_DNA"/>
</dbReference>
<dbReference type="KEGG" id="pif:PITG_14028"/>
<dbReference type="eggNOG" id="ENOG502RGEF">
    <property type="taxonomic scope" value="Eukaryota"/>
</dbReference>
<proteinExistence type="predicted"/>